<accession>A0A446D1Q3</accession>
<proteinExistence type="predicted"/>
<dbReference type="Proteomes" id="UP000289465">
    <property type="component" value="Unassembled WGS sequence"/>
</dbReference>
<organism evidence="1 2">
    <name type="scientific">Achromobacter veterisilvae</name>
    <dbReference type="NCBI Taxonomy" id="2069367"/>
    <lineage>
        <taxon>Bacteria</taxon>
        <taxon>Pseudomonadati</taxon>
        <taxon>Pseudomonadota</taxon>
        <taxon>Betaproteobacteria</taxon>
        <taxon>Burkholderiales</taxon>
        <taxon>Alcaligenaceae</taxon>
        <taxon>Achromobacter</taxon>
    </lineage>
</organism>
<name>A0A446D1Q3_9BURK</name>
<sequence length="59" mass="6153">MVPAACSTASVSMPSLLKIRASSLISAMFTSRCVFSITLAASATRMLDALCVPAVMICR</sequence>
<evidence type="ECO:0000313" key="1">
    <source>
        <dbReference type="EMBL" id="SSW74036.1"/>
    </source>
</evidence>
<evidence type="ECO:0000313" key="2">
    <source>
        <dbReference type="Proteomes" id="UP000289465"/>
    </source>
</evidence>
<gene>
    <name evidence="1" type="ORF">AVE30378_06390</name>
</gene>
<protein>
    <submittedName>
        <fullName evidence="1">Uncharacterized protein</fullName>
    </submittedName>
</protein>
<dbReference type="EMBL" id="UFQC01000101">
    <property type="protein sequence ID" value="SSW74036.1"/>
    <property type="molecule type" value="Genomic_DNA"/>
</dbReference>
<reference evidence="1 2" key="1">
    <citation type="submission" date="2018-07" db="EMBL/GenBank/DDBJ databases">
        <authorList>
            <person name="Peeters C."/>
        </authorList>
    </citation>
    <scope>NUCLEOTIDE SEQUENCE [LARGE SCALE GENOMIC DNA]</scope>
    <source>
        <strain evidence="1 2">LMG 30378</strain>
    </source>
</reference>
<dbReference type="AlphaFoldDB" id="A0A446D1Q3"/>